<dbReference type="EMBL" id="MN740968">
    <property type="protein sequence ID" value="QHU20470.1"/>
    <property type="molecule type" value="Genomic_DNA"/>
</dbReference>
<sequence>MGSILQEILLVQSLRKNIRDPKVPSAILKSIETIHHCIHSETYQQGWKPVEWRGSHSGRAANGASRPRTANRDHPPNHPSNQNHQSNHQSNQNHQSNHQSNHQPFANRQRNHVVQEPNHASNQPTFQKSAWHDHSDGFRAPHQKYVSKFKKSSEKVEDTILNTILLGKLNKFSAPNYNEIKEFITHIIDSGQTDMIKCFMKLVFEKAASEEVFCPLYARLLSELSTQYPVLLTEMANLYSQYMEIFEEVSESGVETYNELCKRNVEKKYRRGYSQFLAELIKHNVIDQETFMKIICKIIRQIELNLCNKESIKLNEEFADCFMKIMKAIRAETADAEETIHEPIKNIRSILKNEVANRIKPLSVSTPEFVGLSNKARFTFLDIYESIQQF</sequence>
<evidence type="ECO:0008006" key="3">
    <source>
        <dbReference type="Google" id="ProtNLM"/>
    </source>
</evidence>
<organism evidence="2">
    <name type="scientific">viral metagenome</name>
    <dbReference type="NCBI Taxonomy" id="1070528"/>
    <lineage>
        <taxon>unclassified sequences</taxon>
        <taxon>metagenomes</taxon>
        <taxon>organismal metagenomes</taxon>
    </lineage>
</organism>
<dbReference type="Gene3D" id="1.25.40.180">
    <property type="match status" value="1"/>
</dbReference>
<name>A0A6C0KUT0_9ZZZZ</name>
<feature type="region of interest" description="Disordered" evidence="1">
    <location>
        <begin position="52"/>
        <end position="103"/>
    </location>
</feature>
<dbReference type="SUPFAM" id="SSF48371">
    <property type="entry name" value="ARM repeat"/>
    <property type="match status" value="1"/>
</dbReference>
<protein>
    <recommendedName>
        <fullName evidence="3">MIF4G domain-containing protein</fullName>
    </recommendedName>
</protein>
<evidence type="ECO:0000313" key="2">
    <source>
        <dbReference type="EMBL" id="QHU20470.1"/>
    </source>
</evidence>
<evidence type="ECO:0000256" key="1">
    <source>
        <dbReference type="SAM" id="MobiDB-lite"/>
    </source>
</evidence>
<accession>A0A6C0KUT0</accession>
<proteinExistence type="predicted"/>
<dbReference type="InterPro" id="IPR016024">
    <property type="entry name" value="ARM-type_fold"/>
</dbReference>
<dbReference type="AlphaFoldDB" id="A0A6C0KUT0"/>
<feature type="compositionally biased region" description="Low complexity" evidence="1">
    <location>
        <begin position="79"/>
        <end position="103"/>
    </location>
</feature>
<reference evidence="2" key="1">
    <citation type="journal article" date="2020" name="Nature">
        <title>Giant virus diversity and host interactions through global metagenomics.</title>
        <authorList>
            <person name="Schulz F."/>
            <person name="Roux S."/>
            <person name="Paez-Espino D."/>
            <person name="Jungbluth S."/>
            <person name="Walsh D.A."/>
            <person name="Denef V.J."/>
            <person name="McMahon K.D."/>
            <person name="Konstantinidis K.T."/>
            <person name="Eloe-Fadrosh E.A."/>
            <person name="Kyrpides N.C."/>
            <person name="Woyke T."/>
        </authorList>
    </citation>
    <scope>NUCLEOTIDE SEQUENCE</scope>
    <source>
        <strain evidence="2">GVMAG-S-3300013093-109</strain>
    </source>
</reference>